<keyword evidence="9 11" id="KW-0472">Membrane</keyword>
<evidence type="ECO:0000256" key="6">
    <source>
        <dbReference type="ARBA" id="ARBA00022781"/>
    </source>
</evidence>
<evidence type="ECO:0000256" key="2">
    <source>
        <dbReference type="ARBA" id="ARBA00006810"/>
    </source>
</evidence>
<evidence type="ECO:0000256" key="4">
    <source>
        <dbReference type="ARBA" id="ARBA00022547"/>
    </source>
</evidence>
<evidence type="ECO:0000256" key="10">
    <source>
        <dbReference type="ARBA" id="ARBA00023310"/>
    </source>
</evidence>
<keyword evidence="6 11" id="KW-0375">Hydrogen ion transport</keyword>
<dbReference type="PANTHER" id="PTHR42823:SF3">
    <property type="entry name" value="ATP SYNTHASE SUBUNIT A, CHLOROPLASTIC"/>
    <property type="match status" value="1"/>
</dbReference>
<keyword evidence="8 11" id="KW-0406">Ion transport</keyword>
<evidence type="ECO:0000313" key="12">
    <source>
        <dbReference type="EMBL" id="NDV62171.1"/>
    </source>
</evidence>
<dbReference type="InterPro" id="IPR000568">
    <property type="entry name" value="ATP_synth_F0_asu"/>
</dbReference>
<keyword evidence="11" id="KW-1003">Cell membrane</keyword>
<comment type="caution">
    <text evidence="12">The sequence shown here is derived from an EMBL/GenBank/DDBJ whole genome shotgun (WGS) entry which is preliminary data.</text>
</comment>
<comment type="subcellular location">
    <subcellularLocation>
        <location evidence="11">Cell membrane</location>
        <topology evidence="11">Multi-pass membrane protein</topology>
    </subcellularLocation>
    <subcellularLocation>
        <location evidence="1">Membrane</location>
        <topology evidence="1">Multi-pass membrane protein</topology>
    </subcellularLocation>
</comment>
<evidence type="ECO:0000256" key="3">
    <source>
        <dbReference type="ARBA" id="ARBA00022448"/>
    </source>
</evidence>
<proteinExistence type="inferred from homology"/>
<evidence type="ECO:0000256" key="9">
    <source>
        <dbReference type="ARBA" id="ARBA00023136"/>
    </source>
</evidence>
<evidence type="ECO:0000256" key="8">
    <source>
        <dbReference type="ARBA" id="ARBA00023065"/>
    </source>
</evidence>
<evidence type="ECO:0000256" key="5">
    <source>
        <dbReference type="ARBA" id="ARBA00022692"/>
    </source>
</evidence>
<dbReference type="AlphaFoldDB" id="A0A6B2LZM1"/>
<keyword evidence="3 11" id="KW-0813">Transport</keyword>
<dbReference type="HAMAP" id="MF_01393">
    <property type="entry name" value="ATP_synth_a_bact"/>
    <property type="match status" value="1"/>
</dbReference>
<feature type="transmembrane region" description="Helical" evidence="11">
    <location>
        <begin position="147"/>
        <end position="169"/>
    </location>
</feature>
<keyword evidence="13" id="KW-1185">Reference proteome</keyword>
<dbReference type="PANTHER" id="PTHR42823">
    <property type="entry name" value="ATP SYNTHASE SUBUNIT A, CHLOROPLASTIC"/>
    <property type="match status" value="1"/>
</dbReference>
<dbReference type="PRINTS" id="PR00123">
    <property type="entry name" value="ATPASEA"/>
</dbReference>
<dbReference type="Proteomes" id="UP000478417">
    <property type="component" value="Unassembled WGS sequence"/>
</dbReference>
<keyword evidence="10 11" id="KW-0066">ATP synthesis</keyword>
<dbReference type="GO" id="GO:0045259">
    <property type="term" value="C:proton-transporting ATP synthase complex"/>
    <property type="evidence" value="ECO:0007669"/>
    <property type="project" value="UniProtKB-KW"/>
</dbReference>
<feature type="transmembrane region" description="Helical" evidence="11">
    <location>
        <begin position="204"/>
        <end position="229"/>
    </location>
</feature>
<dbReference type="GO" id="GO:0046933">
    <property type="term" value="F:proton-transporting ATP synthase activity, rotational mechanism"/>
    <property type="evidence" value="ECO:0007669"/>
    <property type="project" value="UniProtKB-UniRule"/>
</dbReference>
<dbReference type="SUPFAM" id="SSF81336">
    <property type="entry name" value="F1F0 ATP synthase subunit A"/>
    <property type="match status" value="1"/>
</dbReference>
<dbReference type="GO" id="GO:0042777">
    <property type="term" value="P:proton motive force-driven plasma membrane ATP synthesis"/>
    <property type="evidence" value="ECO:0007669"/>
    <property type="project" value="TreeGrafter"/>
</dbReference>
<sequence length="241" mass="26912">MVMSWAISLIIIVGVRLMVKKPTLIPSAGQAVVENMLGGIRDIMEPIVGKSMIKKTFPLLIALFTFILIQNWSGMLPGVGAFGFYDEHEHLKYWMRPGNADLNMTIALALVSAVFAWTYFVFRYAGLKVLIYDLFGNKADPKEVPKVIYVLLFPIFFMVGMIEVVSILFRPVSLSFRLFGNVFGGENLLANMTSLASWIVPVPFYFLEILIGAVQALVFTLLTAVYIGLICNHGDDEEHAH</sequence>
<keyword evidence="7 11" id="KW-1133">Transmembrane helix</keyword>
<organism evidence="12 13">
    <name type="scientific">Oceanipulchritudo coccoides</name>
    <dbReference type="NCBI Taxonomy" id="2706888"/>
    <lineage>
        <taxon>Bacteria</taxon>
        <taxon>Pseudomonadati</taxon>
        <taxon>Verrucomicrobiota</taxon>
        <taxon>Opitutia</taxon>
        <taxon>Puniceicoccales</taxon>
        <taxon>Oceanipulchritudinaceae</taxon>
        <taxon>Oceanipulchritudo</taxon>
    </lineage>
</organism>
<dbReference type="InterPro" id="IPR045082">
    <property type="entry name" value="ATP_syn_F0_a_bact/chloroplast"/>
</dbReference>
<keyword evidence="4 11" id="KW-0138">CF(0)</keyword>
<reference evidence="12 13" key="1">
    <citation type="submission" date="2020-02" db="EMBL/GenBank/DDBJ databases">
        <title>Albibacoteraceae fam. nov., the first described family within the subdivision 4 Verrucomicrobia.</title>
        <authorList>
            <person name="Xi F."/>
        </authorList>
    </citation>
    <scope>NUCLEOTIDE SEQUENCE [LARGE SCALE GENOMIC DNA]</scope>
    <source>
        <strain evidence="12 13">CK1056</strain>
    </source>
</reference>
<evidence type="ECO:0000256" key="1">
    <source>
        <dbReference type="ARBA" id="ARBA00004141"/>
    </source>
</evidence>
<accession>A0A6B2LZM1</accession>
<protein>
    <recommendedName>
        <fullName evidence="11">ATP synthase subunit a</fullName>
    </recommendedName>
    <alternativeName>
        <fullName evidence="11">ATP synthase F0 sector subunit a</fullName>
    </alternativeName>
    <alternativeName>
        <fullName evidence="11">F-ATPase subunit 6</fullName>
    </alternativeName>
</protein>
<feature type="transmembrane region" description="Helical" evidence="11">
    <location>
        <begin position="105"/>
        <end position="126"/>
    </location>
</feature>
<dbReference type="PROSITE" id="PS00449">
    <property type="entry name" value="ATPASE_A"/>
    <property type="match status" value="1"/>
</dbReference>
<comment type="similarity">
    <text evidence="2 11">Belongs to the ATPase A chain family.</text>
</comment>
<dbReference type="InterPro" id="IPR023011">
    <property type="entry name" value="ATP_synth_F0_asu_AS"/>
</dbReference>
<dbReference type="Gene3D" id="1.20.120.220">
    <property type="entry name" value="ATP synthase, F0 complex, subunit A"/>
    <property type="match status" value="1"/>
</dbReference>
<dbReference type="InterPro" id="IPR035908">
    <property type="entry name" value="F0_ATP_A_sf"/>
</dbReference>
<name>A0A6B2LZM1_9BACT</name>
<keyword evidence="5 11" id="KW-0812">Transmembrane</keyword>
<evidence type="ECO:0000313" key="13">
    <source>
        <dbReference type="Proteomes" id="UP000478417"/>
    </source>
</evidence>
<feature type="transmembrane region" description="Helical" evidence="11">
    <location>
        <begin position="59"/>
        <end position="85"/>
    </location>
</feature>
<comment type="function">
    <text evidence="11">Key component of the proton channel; it plays a direct role in the translocation of protons across the membrane.</text>
</comment>
<gene>
    <name evidence="11" type="primary">atpB</name>
    <name evidence="12" type="ORF">G0Q06_06905</name>
</gene>
<evidence type="ECO:0000256" key="7">
    <source>
        <dbReference type="ARBA" id="ARBA00022989"/>
    </source>
</evidence>
<dbReference type="CDD" id="cd00310">
    <property type="entry name" value="ATP-synt_Fo_a_6"/>
    <property type="match status" value="1"/>
</dbReference>
<dbReference type="Pfam" id="PF00119">
    <property type="entry name" value="ATP-synt_A"/>
    <property type="match status" value="1"/>
</dbReference>
<dbReference type="GO" id="GO:0005886">
    <property type="term" value="C:plasma membrane"/>
    <property type="evidence" value="ECO:0007669"/>
    <property type="project" value="UniProtKB-SubCell"/>
</dbReference>
<evidence type="ECO:0000256" key="11">
    <source>
        <dbReference type="HAMAP-Rule" id="MF_01393"/>
    </source>
</evidence>
<dbReference type="EMBL" id="JAAGNX010000002">
    <property type="protein sequence ID" value="NDV62171.1"/>
    <property type="molecule type" value="Genomic_DNA"/>
</dbReference>